<sequence>MFKNRKIMIGVILIGVIGVSYLIIQHMKIYKNLLNHRARDIQNEYYLKNRLYRTMEEITAEILINTNINERMEKDIGYAIDTCKESNRLRSFNVYGLNNIKREVDLREYTWFTERFLENYRDGYIPMTDENRNAIGNMNKIYKKLNDINYKYEPFIRNTLLEDLIYSEDVSNAINEMNTYIRNYPREDYDYSTDIKREKRRMPPVEHVYGKVFLSEEELIIKAKKFMEGLDTTNNIHTSGGGESRYGHEDIFIGDIRFRCDSGYKIELYKRSGKVQRVEDDNWDHIEEDIKKYRNYDINISIEKAKKYIVSFLEERGFKNLQVTKSNIRGRILELNLSRKTDNYINLAATIEVELDLGNKGKIIKMDFEDYWIGMALKDNKYDEVFRNYEGAKNLIDFNMEIKDQILTGHRDRTEELFFKWRFTGDLNDTSYYIYVDSLNKDVEVERAVE</sequence>
<dbReference type="Proteomes" id="UP000216024">
    <property type="component" value="Unassembled WGS sequence"/>
</dbReference>
<evidence type="ECO:0000313" key="3">
    <source>
        <dbReference type="Proteomes" id="UP000216024"/>
    </source>
</evidence>
<proteinExistence type="predicted"/>
<evidence type="ECO:0000313" key="2">
    <source>
        <dbReference type="EMBL" id="PAB61069.1"/>
    </source>
</evidence>
<accession>A0A267MNA9</accession>
<organism evidence="2 3">
    <name type="scientific">Anaeromicrobium sediminis</name>
    <dbReference type="NCBI Taxonomy" id="1478221"/>
    <lineage>
        <taxon>Bacteria</taxon>
        <taxon>Bacillati</taxon>
        <taxon>Bacillota</taxon>
        <taxon>Clostridia</taxon>
        <taxon>Peptostreptococcales</taxon>
        <taxon>Thermotaleaceae</taxon>
        <taxon>Anaeromicrobium</taxon>
    </lineage>
</organism>
<keyword evidence="3" id="KW-1185">Reference proteome</keyword>
<dbReference type="EMBL" id="NIBG01000001">
    <property type="protein sequence ID" value="PAB61069.1"/>
    <property type="molecule type" value="Genomic_DNA"/>
</dbReference>
<dbReference type="OrthoDB" id="2372097at2"/>
<keyword evidence="1" id="KW-1133">Transmembrane helix</keyword>
<feature type="transmembrane region" description="Helical" evidence="1">
    <location>
        <begin position="7"/>
        <end position="24"/>
    </location>
</feature>
<name>A0A267MNA9_9FIRM</name>
<evidence type="ECO:0000256" key="1">
    <source>
        <dbReference type="SAM" id="Phobius"/>
    </source>
</evidence>
<dbReference type="AlphaFoldDB" id="A0A267MNA9"/>
<keyword evidence="1" id="KW-0812">Transmembrane</keyword>
<keyword evidence="1" id="KW-0472">Membrane</keyword>
<dbReference type="RefSeq" id="WP_095130136.1">
    <property type="nucleotide sequence ID" value="NZ_NIBG01000001.1"/>
</dbReference>
<evidence type="ECO:0008006" key="4">
    <source>
        <dbReference type="Google" id="ProtNLM"/>
    </source>
</evidence>
<gene>
    <name evidence="2" type="ORF">CCE28_01175</name>
</gene>
<protein>
    <recommendedName>
        <fullName evidence="4">Germination protein YpeB</fullName>
    </recommendedName>
</protein>
<comment type="caution">
    <text evidence="2">The sequence shown here is derived from an EMBL/GenBank/DDBJ whole genome shotgun (WGS) entry which is preliminary data.</text>
</comment>
<reference evidence="2 3" key="1">
    <citation type="submission" date="2017-06" db="EMBL/GenBank/DDBJ databases">
        <title>Draft genome sequence of anaerobic fermentative bacterium Anaeromicrobium sediminis DY2726D isolated from West Pacific Ocean sediments.</title>
        <authorList>
            <person name="Zeng X."/>
        </authorList>
    </citation>
    <scope>NUCLEOTIDE SEQUENCE [LARGE SCALE GENOMIC DNA]</scope>
    <source>
        <strain evidence="2 3">DY2726D</strain>
    </source>
</reference>